<keyword evidence="3" id="KW-1185">Reference proteome</keyword>
<dbReference type="PANTHER" id="PTHR33112">
    <property type="entry name" value="DOMAIN PROTEIN, PUTATIVE-RELATED"/>
    <property type="match status" value="1"/>
</dbReference>
<comment type="caution">
    <text evidence="2">The sequence shown here is derived from an EMBL/GenBank/DDBJ whole genome shotgun (WGS) entry which is preliminary data.</text>
</comment>
<dbReference type="Pfam" id="PF06985">
    <property type="entry name" value="HET"/>
    <property type="match status" value="1"/>
</dbReference>
<evidence type="ECO:0000259" key="1">
    <source>
        <dbReference type="Pfam" id="PF06985"/>
    </source>
</evidence>
<evidence type="ECO:0000313" key="2">
    <source>
        <dbReference type="EMBL" id="KAK0743621.1"/>
    </source>
</evidence>
<accession>A0AA40EQH5</accession>
<reference evidence="2" key="1">
    <citation type="submission" date="2023-06" db="EMBL/GenBank/DDBJ databases">
        <title>Genome-scale phylogeny and comparative genomics of the fungal order Sordariales.</title>
        <authorList>
            <consortium name="Lawrence Berkeley National Laboratory"/>
            <person name="Hensen N."/>
            <person name="Bonometti L."/>
            <person name="Westerberg I."/>
            <person name="Brannstrom I.O."/>
            <person name="Guillou S."/>
            <person name="Cros-Aarteil S."/>
            <person name="Calhoun S."/>
            <person name="Haridas S."/>
            <person name="Kuo A."/>
            <person name="Mondo S."/>
            <person name="Pangilinan J."/>
            <person name="Riley R."/>
            <person name="LaButti K."/>
            <person name="Andreopoulos B."/>
            <person name="Lipzen A."/>
            <person name="Chen C."/>
            <person name="Yanf M."/>
            <person name="Daum C."/>
            <person name="Ng V."/>
            <person name="Clum A."/>
            <person name="Steindorff A."/>
            <person name="Ohm R."/>
            <person name="Martin F."/>
            <person name="Silar P."/>
            <person name="Natvig D."/>
            <person name="Lalanne C."/>
            <person name="Gautier V."/>
            <person name="Ament-velasquez S.L."/>
            <person name="Kruys A."/>
            <person name="Hutchinson M.I."/>
            <person name="Powell A.J."/>
            <person name="Barry K."/>
            <person name="Miller A.N."/>
            <person name="Grigoriev I.V."/>
            <person name="Debuchy R."/>
            <person name="Gladieux P."/>
            <person name="Thoren M.H."/>
            <person name="Johannesson H."/>
        </authorList>
    </citation>
    <scope>NUCLEOTIDE SEQUENCE</scope>
    <source>
        <strain evidence="2">SMH3187-1</strain>
    </source>
</reference>
<dbReference type="EMBL" id="JAUKUD010000005">
    <property type="protein sequence ID" value="KAK0743621.1"/>
    <property type="molecule type" value="Genomic_DNA"/>
</dbReference>
<protein>
    <submittedName>
        <fullName evidence="2">Heterokaryon incompatibility protein-domain-containing protein</fullName>
    </submittedName>
</protein>
<dbReference type="Proteomes" id="UP001172155">
    <property type="component" value="Unassembled WGS sequence"/>
</dbReference>
<name>A0AA40EQH5_9PEZI</name>
<sequence>MMGKFAALSYCWGGKDELECSPPLKLTPSTVSELRSGIGISKLPLTLRQAVTICNYLSLEHVWIDALCIIQGDASDWANESKKMATVYALSTVTIIAASSTSCHSGLLASDLNSFALSTPPLRLPVLVAQRESLSGFHSPISIARDPIDKRGWTLQEELLSTRYIKFTKDDLQWKCNSGTECMCRQPTDVAKSRPFVLHNLLREEL</sequence>
<proteinExistence type="predicted"/>
<gene>
    <name evidence="2" type="ORF">B0T18DRAFT_430866</name>
</gene>
<evidence type="ECO:0000313" key="3">
    <source>
        <dbReference type="Proteomes" id="UP001172155"/>
    </source>
</evidence>
<feature type="domain" description="Heterokaryon incompatibility" evidence="1">
    <location>
        <begin position="5"/>
        <end position="157"/>
    </location>
</feature>
<organism evidence="2 3">
    <name type="scientific">Schizothecium vesticola</name>
    <dbReference type="NCBI Taxonomy" id="314040"/>
    <lineage>
        <taxon>Eukaryota</taxon>
        <taxon>Fungi</taxon>
        <taxon>Dikarya</taxon>
        <taxon>Ascomycota</taxon>
        <taxon>Pezizomycotina</taxon>
        <taxon>Sordariomycetes</taxon>
        <taxon>Sordariomycetidae</taxon>
        <taxon>Sordariales</taxon>
        <taxon>Schizotheciaceae</taxon>
        <taxon>Schizothecium</taxon>
    </lineage>
</organism>
<dbReference type="AlphaFoldDB" id="A0AA40EQH5"/>
<dbReference type="InterPro" id="IPR010730">
    <property type="entry name" value="HET"/>
</dbReference>
<dbReference type="PANTHER" id="PTHR33112:SF16">
    <property type="entry name" value="HETEROKARYON INCOMPATIBILITY DOMAIN-CONTAINING PROTEIN"/>
    <property type="match status" value="1"/>
</dbReference>